<dbReference type="EMBL" id="OZ034820">
    <property type="protein sequence ID" value="CAL1403912.1"/>
    <property type="molecule type" value="Genomic_DNA"/>
</dbReference>
<sequence length="120" mass="13470">MGLYHHFHPEFYRFDEKRKLTRVAMNGADELQRNTLAEELVEAIDNGSVELQNVLLHQHHRAFDFPLLAAIVIVVVASQGSNDALHAFGNTAAATTTAILLLLLLRRRFGMEIKISQPPP</sequence>
<accession>A0AAV2G142</accession>
<protein>
    <submittedName>
        <fullName evidence="2">Uncharacterized protein</fullName>
    </submittedName>
</protein>
<reference evidence="2 3" key="1">
    <citation type="submission" date="2024-04" db="EMBL/GenBank/DDBJ databases">
        <authorList>
            <person name="Fracassetti M."/>
        </authorList>
    </citation>
    <scope>NUCLEOTIDE SEQUENCE [LARGE SCALE GENOMIC DNA]</scope>
</reference>
<gene>
    <name evidence="2" type="ORF">LTRI10_LOCUS43810</name>
</gene>
<feature type="transmembrane region" description="Helical" evidence="1">
    <location>
        <begin position="87"/>
        <end position="105"/>
    </location>
</feature>
<dbReference type="Proteomes" id="UP001497516">
    <property type="component" value="Chromosome 7"/>
</dbReference>
<organism evidence="2 3">
    <name type="scientific">Linum trigynum</name>
    <dbReference type="NCBI Taxonomy" id="586398"/>
    <lineage>
        <taxon>Eukaryota</taxon>
        <taxon>Viridiplantae</taxon>
        <taxon>Streptophyta</taxon>
        <taxon>Embryophyta</taxon>
        <taxon>Tracheophyta</taxon>
        <taxon>Spermatophyta</taxon>
        <taxon>Magnoliopsida</taxon>
        <taxon>eudicotyledons</taxon>
        <taxon>Gunneridae</taxon>
        <taxon>Pentapetalae</taxon>
        <taxon>rosids</taxon>
        <taxon>fabids</taxon>
        <taxon>Malpighiales</taxon>
        <taxon>Linaceae</taxon>
        <taxon>Linum</taxon>
    </lineage>
</organism>
<keyword evidence="3" id="KW-1185">Reference proteome</keyword>
<keyword evidence="1" id="KW-0472">Membrane</keyword>
<keyword evidence="1" id="KW-1133">Transmembrane helix</keyword>
<dbReference type="AlphaFoldDB" id="A0AAV2G142"/>
<evidence type="ECO:0000313" key="3">
    <source>
        <dbReference type="Proteomes" id="UP001497516"/>
    </source>
</evidence>
<evidence type="ECO:0000313" key="2">
    <source>
        <dbReference type="EMBL" id="CAL1403912.1"/>
    </source>
</evidence>
<proteinExistence type="predicted"/>
<evidence type="ECO:0000256" key="1">
    <source>
        <dbReference type="SAM" id="Phobius"/>
    </source>
</evidence>
<keyword evidence="1" id="KW-0812">Transmembrane</keyword>
<name>A0AAV2G142_9ROSI</name>